<dbReference type="EMBL" id="JABEBT010000176">
    <property type="protein sequence ID" value="KAF7626118.1"/>
    <property type="molecule type" value="Genomic_DNA"/>
</dbReference>
<feature type="transmembrane region" description="Helical" evidence="1">
    <location>
        <begin position="31"/>
        <end position="56"/>
    </location>
</feature>
<dbReference type="InterPro" id="IPR019428">
    <property type="entry name" value="7TM_GPCR_serpentine_rcpt_Str"/>
</dbReference>
<organism evidence="2 3">
    <name type="scientific">Meloidogyne graminicola</name>
    <dbReference type="NCBI Taxonomy" id="189291"/>
    <lineage>
        <taxon>Eukaryota</taxon>
        <taxon>Metazoa</taxon>
        <taxon>Ecdysozoa</taxon>
        <taxon>Nematoda</taxon>
        <taxon>Chromadorea</taxon>
        <taxon>Rhabditida</taxon>
        <taxon>Tylenchina</taxon>
        <taxon>Tylenchomorpha</taxon>
        <taxon>Tylenchoidea</taxon>
        <taxon>Meloidogynidae</taxon>
        <taxon>Meloidogyninae</taxon>
        <taxon>Meloidogyne</taxon>
    </lineage>
</organism>
<protein>
    <submittedName>
        <fullName evidence="2">Uncharacterized protein</fullName>
    </submittedName>
</protein>
<keyword evidence="3" id="KW-1185">Reference proteome</keyword>
<dbReference type="Proteomes" id="UP000605970">
    <property type="component" value="Unassembled WGS sequence"/>
</dbReference>
<gene>
    <name evidence="2" type="ORF">Mgra_00009695</name>
</gene>
<accession>A0A8S9ZBL6</accession>
<evidence type="ECO:0000313" key="3">
    <source>
        <dbReference type="Proteomes" id="UP000605970"/>
    </source>
</evidence>
<keyword evidence="1" id="KW-1133">Transmembrane helix</keyword>
<proteinExistence type="predicted"/>
<feature type="non-terminal residue" evidence="2">
    <location>
        <position position="127"/>
    </location>
</feature>
<reference evidence="2" key="1">
    <citation type="journal article" date="2020" name="Ecol. Evol.">
        <title>Genome structure and content of the rice root-knot nematode (Meloidogyne graminicola).</title>
        <authorList>
            <person name="Phan N.T."/>
            <person name="Danchin E.G.J."/>
            <person name="Klopp C."/>
            <person name="Perfus-Barbeoch L."/>
            <person name="Kozlowski D.K."/>
            <person name="Koutsovoulos G.D."/>
            <person name="Lopez-Roques C."/>
            <person name="Bouchez O."/>
            <person name="Zahm M."/>
            <person name="Besnard G."/>
            <person name="Bellafiore S."/>
        </authorList>
    </citation>
    <scope>NUCLEOTIDE SEQUENCE</scope>
    <source>
        <strain evidence="2">VN-18</strain>
    </source>
</reference>
<evidence type="ECO:0000313" key="2">
    <source>
        <dbReference type="EMBL" id="KAF7626118.1"/>
    </source>
</evidence>
<dbReference type="AlphaFoldDB" id="A0A8S9ZBL6"/>
<evidence type="ECO:0000256" key="1">
    <source>
        <dbReference type="SAM" id="Phobius"/>
    </source>
</evidence>
<sequence length="127" mass="14925">ILNKVFASDNGIGTNWNYGPLHFLPNPWQCILLFFTFFMGRLTTMNVCTLFIYRYITVVWQFDVKFKHQLILIFSVIIPILILYICSFISNHPTPENEHLTNYELAKIFDLDNDTIKNYVVGLRTNV</sequence>
<comment type="caution">
    <text evidence="2">The sequence shown here is derived from an EMBL/GenBank/DDBJ whole genome shotgun (WGS) entry which is preliminary data.</text>
</comment>
<keyword evidence="1" id="KW-0812">Transmembrane</keyword>
<dbReference type="OrthoDB" id="10433760at2759"/>
<feature type="transmembrane region" description="Helical" evidence="1">
    <location>
        <begin position="68"/>
        <end position="90"/>
    </location>
</feature>
<keyword evidence="1" id="KW-0472">Membrane</keyword>
<name>A0A8S9ZBL6_9BILA</name>
<dbReference type="Pfam" id="PF10326">
    <property type="entry name" value="7TM_GPCR_Str"/>
    <property type="match status" value="1"/>
</dbReference>